<sequence length="77" mass="7812">MRGLAKKIRPLLALILLSLSGCIVSDLSNSFDPKSPAGLLLNLTGGSISSSGTNSGPSGPKTCVFDTSKFDSCTLGP</sequence>
<evidence type="ECO:0000256" key="1">
    <source>
        <dbReference type="SAM" id="SignalP"/>
    </source>
</evidence>
<feature type="signal peptide" evidence="1">
    <location>
        <begin position="1"/>
        <end position="25"/>
    </location>
</feature>
<evidence type="ECO:0000313" key="3">
    <source>
        <dbReference type="Proteomes" id="UP000005737"/>
    </source>
</evidence>
<proteinExistence type="predicted"/>
<evidence type="ECO:0000313" key="2">
    <source>
        <dbReference type="EMBL" id="EHQ07122.1"/>
    </source>
</evidence>
<keyword evidence="3" id="KW-1185">Reference proteome</keyword>
<dbReference type="PROSITE" id="PS51257">
    <property type="entry name" value="PROKAR_LIPOPROTEIN"/>
    <property type="match status" value="1"/>
</dbReference>
<dbReference type="EMBL" id="JH597773">
    <property type="protein sequence ID" value="EHQ07122.1"/>
    <property type="molecule type" value="Genomic_DNA"/>
</dbReference>
<dbReference type="HOGENOM" id="CLU_2633775_0_0_12"/>
<evidence type="ECO:0008006" key="4">
    <source>
        <dbReference type="Google" id="ProtNLM"/>
    </source>
</evidence>
<dbReference type="Proteomes" id="UP000005737">
    <property type="component" value="Unassembled WGS sequence"/>
</dbReference>
<organism evidence="2 3">
    <name type="scientific">Leptonema illini DSM 21528</name>
    <dbReference type="NCBI Taxonomy" id="929563"/>
    <lineage>
        <taxon>Bacteria</taxon>
        <taxon>Pseudomonadati</taxon>
        <taxon>Spirochaetota</taxon>
        <taxon>Spirochaetia</taxon>
        <taxon>Leptospirales</taxon>
        <taxon>Leptospiraceae</taxon>
        <taxon>Leptonema</taxon>
    </lineage>
</organism>
<gene>
    <name evidence="2" type="ORF">Lepil_2447</name>
</gene>
<dbReference type="AlphaFoldDB" id="H2CJG5"/>
<keyword evidence="1" id="KW-0732">Signal</keyword>
<accession>H2CJG5</accession>
<protein>
    <recommendedName>
        <fullName evidence="4">Lipoprotein</fullName>
    </recommendedName>
</protein>
<dbReference type="STRING" id="183.GCA_002009735_03507"/>
<feature type="chain" id="PRO_5003560802" description="Lipoprotein" evidence="1">
    <location>
        <begin position="26"/>
        <end position="77"/>
    </location>
</feature>
<name>H2CJG5_9LEPT</name>
<reference evidence="2 3" key="1">
    <citation type="submission" date="2011-10" db="EMBL/GenBank/DDBJ databases">
        <title>The Improved High-Quality Draft genome of Leptonema illini DSM 21528.</title>
        <authorList>
            <consortium name="US DOE Joint Genome Institute (JGI-PGF)"/>
            <person name="Lucas S."/>
            <person name="Copeland A."/>
            <person name="Lapidus A."/>
            <person name="Glavina del Rio T."/>
            <person name="Dalin E."/>
            <person name="Tice H."/>
            <person name="Bruce D."/>
            <person name="Goodwin L."/>
            <person name="Pitluck S."/>
            <person name="Peters L."/>
            <person name="Mikhailova N."/>
            <person name="Held B."/>
            <person name="Kyrpides N."/>
            <person name="Mavromatis K."/>
            <person name="Ivanova N."/>
            <person name="Markowitz V."/>
            <person name="Cheng J.-F."/>
            <person name="Hugenholtz P."/>
            <person name="Woyke T."/>
            <person name="Wu D."/>
            <person name="Gronow S."/>
            <person name="Wellnitz S."/>
            <person name="Brambilla E.-M."/>
            <person name="Klenk H.-P."/>
            <person name="Eisen J.A."/>
        </authorList>
    </citation>
    <scope>NUCLEOTIDE SEQUENCE [LARGE SCALE GENOMIC DNA]</scope>
    <source>
        <strain evidence="2 3">DSM 21528</strain>
    </source>
</reference>